<dbReference type="VEuPathDB" id="PlasmoDB:PRG01_0615300"/>
<feature type="transmembrane region" description="Helical" evidence="5">
    <location>
        <begin position="456"/>
        <end position="480"/>
    </location>
</feature>
<feature type="domain" description="RING-type" evidence="6">
    <location>
        <begin position="2483"/>
        <end position="2528"/>
    </location>
</feature>
<dbReference type="SMART" id="SM01197">
    <property type="entry name" value="FANCL_C"/>
    <property type="match status" value="1"/>
</dbReference>
<gene>
    <name evidence="7" type="ORF">PRG01_0615300</name>
</gene>
<dbReference type="InterPro" id="IPR054476">
    <property type="entry name" value="Ltn1_N"/>
</dbReference>
<dbReference type="OrthoDB" id="6108at2759"/>
<name>A0A2P9DAS8_PLARE</name>
<dbReference type="GO" id="GO:1990116">
    <property type="term" value="P:ribosome-associated ubiquitin-dependent protein catabolic process"/>
    <property type="evidence" value="ECO:0007669"/>
    <property type="project" value="InterPro"/>
</dbReference>
<evidence type="ECO:0000256" key="3">
    <source>
        <dbReference type="PROSITE-ProRule" id="PRU00175"/>
    </source>
</evidence>
<dbReference type="InterPro" id="IPR011989">
    <property type="entry name" value="ARM-like"/>
</dbReference>
<reference evidence="7 8" key="1">
    <citation type="submission" date="2016-09" db="EMBL/GenBank/DDBJ databases">
        <authorList>
            <consortium name="Pathogen Informatics"/>
        </authorList>
    </citation>
    <scope>NUCLEOTIDE SEQUENCE [LARGE SCALE GENOMIC DNA]</scope>
</reference>
<feature type="compositionally biased region" description="Basic and acidic residues" evidence="4">
    <location>
        <begin position="2035"/>
        <end position="2097"/>
    </location>
</feature>
<feature type="compositionally biased region" description="Polar residues" evidence="4">
    <location>
        <begin position="1833"/>
        <end position="1850"/>
    </location>
</feature>
<dbReference type="InterPro" id="IPR039795">
    <property type="entry name" value="LTN1/Rkr1"/>
</dbReference>
<dbReference type="Pfam" id="PF22958">
    <property type="entry name" value="Ltn1_1st"/>
    <property type="match status" value="1"/>
</dbReference>
<feature type="region of interest" description="Disordered" evidence="4">
    <location>
        <begin position="1524"/>
        <end position="1547"/>
    </location>
</feature>
<feature type="compositionally biased region" description="Acidic residues" evidence="4">
    <location>
        <begin position="1524"/>
        <end position="1535"/>
    </location>
</feature>
<evidence type="ECO:0000256" key="5">
    <source>
        <dbReference type="SAM" id="Phobius"/>
    </source>
</evidence>
<evidence type="ECO:0000259" key="6">
    <source>
        <dbReference type="PROSITE" id="PS50089"/>
    </source>
</evidence>
<dbReference type="GO" id="GO:0008270">
    <property type="term" value="F:zinc ion binding"/>
    <property type="evidence" value="ECO:0007669"/>
    <property type="project" value="UniProtKB-KW"/>
</dbReference>
<feature type="region of interest" description="Disordered" evidence="4">
    <location>
        <begin position="1830"/>
        <end position="1859"/>
    </location>
</feature>
<keyword evidence="3" id="KW-0863">Zinc-finger</keyword>
<sequence length="2532" mass="304904">MKKKKVIKLKESYAPKSSYFTKDALLTNIFQQHSENFVLDVECKNSQLIVNCINKLHKKNLQTKLKAINELMSYLSKYDEATIGYFFASFLSVYKKLIYHPNYNLRESLNRSLKIFIEKIKTKIKKHINVFLPPLFLSFFDYSKNVKQVSNDILSLLFPLKEDLDRGEEKSSEEKKKEKGNAGKIKLYNDNKLYLNVKKLNINITNFYNCLIYIKNDLDEEALSYIKNRENSDDYHKSVYLFNVLCFYPSLLYIIIKFCKMNILEECKNDLNKMEDKLINNNIDGSIEYHDYYNNKDKCNLKNDIYLSKVRDIFKIQYNNFSNTYNSFFLNLNIIYKENKDDVRLQKMLYLCVYNIIYLLKKIKINFMSLNNENVNESLCNYICSIINNKEEYIYKTINHLLLLLFFMDNRKIIKEHFLKSYLSLVKQNKIYSNDVFNYNICLFIFLFKKEDLEEYFFFFFFLFYFLLLNNNKSCIVIYYDILLHLYDYFSFISIQQIQKDENEATNTIISNNDGNQESIMMHDIKETQTNVDDINIKNMEGKNINLLESIKEKNNINNNKFYMDEKYCSYVLCVHILLLPLEMILIQKNLLLDCNYCYKNKYLYENLINRYYCNKKKINPKKDAKEKDKFDDLRKKIKDTNIDEKHFLLTFINFINSSKNKNDIIFSSLDLISVYVNNLYDELNKRNQNDILKNHICNDDKNDKILKDENNKNNYNESYNITNKKNMCQSEYVEYYEVLHFLFQLFSEIKNVLFSTDLPCHQNVIIITRNKYISTLKIIFINTFMLIKNNHHKLINIVKNNMLLFKFFFSHMKEEPSPSSSLILSPLSSSFSLNIIFDIINKILSDNNINKDIYFDSLNVGLNVLYMFFVMYNQSTYYVELAKMFFSIVLCEPLDEDKAEEKFRVCIDVLQFMRRENIKFLDLSYEILRIYYHYIMNKCKDEDLLKTFYELIYEDEKTDRNKYIFDRQFYIDLFYVHKKKMYLTQSLPDITFCSFFCKLVLENLLTYDCRDDTTNKNDLYVYFLLLTLLRVDFNYDEKLVQLFMTLDKKMLLRYMEVLRSIYKNCKDVESAMYGNGRKEKNILHGIMDYPCGNYLYGNDFYSDNTCDDNTCEDNTYDNNSCDDNTYDNNSCDDNTYDNNTYDNNFCDDNTYNGDNRLRTKEEGGYLFLLEIYKSYIYCGINYEMDNIEKKNLKREDNIYNIKNDCDNYNDKCYDPCDNVEEEEKNFCVASNNKDENMNNMNNILNRKEEKKIEQYVFIKRKNILSSSFINRLLFLYKVYHNIYKGLHFTHVIHCTYYFCLDEDEPNDIKITEELWSPSENYIKLEDSFFDYIYANMKCKKLYKFLKNVYIKEKDMIEKDIEEKDINQMNNYKKYDNLNLYFIIYKYIKKTRMLTCVRKKLICDIMKRTNKNNITFVNIIYVMKNIQDNKIFKICKALLKYMYDKNYISLDEILCYLKDIKVKNNVYLKLKIFLYKEFIIKKVLMLKNLQCVEKKNFMQNEDIEINTNEIYNMDNEDNFYSDNNFDSDDRDDGEDNKDNMENIKNNNDDEKINETVNLLLYNNNSCGYIKILEMIKKYVPDYLHFYIDNNFKLNIKNEIQYLNLFYHFIYISKYTPFNIYIYKSVQKALFESLEIISLSNYDIIFYSLEFILRSPNYMCFFIENNMITGNKENIFLNYSFYIKTYYKKIYDKYISVYKNKRIVLNTILSNTYNVQKNCIEHNNNNNIKENIIKISHKNHKRNKIKNKQLYEYNKGFYFLRFMYELLEQHREVILFRNIVESKTLIQTLIKIIYLILSIYSCRKKNNLINERYKDICIKILGHMLKHEEKNKNQDNNNIDGSKKINGSDNINDSKKTNGSNNNYNNSSSCCFPIIVDQDNNIQTHLHAIYKIYLLSLKFCVTEYFEYFEYFEGMNIFFNNVKNIHFNSIKKHEEKKILDIYINTYYLYILFSNMTKFKENKIFIDKTFSLLFLNCLFIKRLHDLKNEGNHIFQEINKYLCINNDTHNEFLYLIIEENMNKGEHNMEQKKKTKKIGHRDDKKNGDHNDDEKNDHRDDKKIDHRDDKKIDHRDDKKIDHRDDKNGQSDVKKNDHRDDKKNGPNNFLADNQFHINEENNTMFNIEGKENDYTHDKLNNIYVEEVELMSDSSLNLTDDDIVSTFLCFEKLKKKKRKENGKYEVNNICLDKNIKHENNCNNIYNIDNDNISNKCENRKFNNNVQKKKNISLYFLKKSLKNPFLLIDVNKNILDLYSFLLEMNYLKILLSMLNICLSSEYFIYDSDTYQQFLLFIESNNFNIFHFFKDIKDIDCLIKKNDSLKKEKKTKVYIFFFSLYLTLLLITTYPNESIIIINQNKLYNIITFNQIIFSNLIIKYQLNQLKIISTQYVNTTYSYDPLSKILSFKYKIKEDENEQFEDMTAKLTLTFLPNYPFSHFIISDKIESLDKKAYIHNSIKSMYKYARNGDINEIFIKFDNIMNNYFENKAQCNICFMLLYDKKTCDKNCLKCKASYHSHCLHKWFLTSHNTKCPSCQMQFC</sequence>
<accession>A0A2P9DAS8</accession>
<feature type="transmembrane region" description="Helical" evidence="5">
    <location>
        <begin position="239"/>
        <end position="256"/>
    </location>
</feature>
<dbReference type="Gene3D" id="3.30.40.10">
    <property type="entry name" value="Zinc/RING finger domain, C3HC4 (zinc finger)"/>
    <property type="match status" value="1"/>
</dbReference>
<evidence type="ECO:0000256" key="2">
    <source>
        <dbReference type="ARBA" id="ARBA00017157"/>
    </source>
</evidence>
<organism evidence="7 8">
    <name type="scientific">Plasmodium reichenowi</name>
    <dbReference type="NCBI Taxonomy" id="5854"/>
    <lineage>
        <taxon>Eukaryota</taxon>
        <taxon>Sar</taxon>
        <taxon>Alveolata</taxon>
        <taxon>Apicomplexa</taxon>
        <taxon>Aconoidasida</taxon>
        <taxon>Haemosporida</taxon>
        <taxon>Plasmodiidae</taxon>
        <taxon>Plasmodium</taxon>
        <taxon>Plasmodium (Laverania)</taxon>
    </lineage>
</organism>
<keyword evidence="3" id="KW-0479">Metal-binding</keyword>
<dbReference type="EMBL" id="LT969569">
    <property type="protein sequence ID" value="SOV77500.1"/>
    <property type="molecule type" value="Genomic_DNA"/>
</dbReference>
<feature type="transmembrane region" description="Helical" evidence="5">
    <location>
        <begin position="568"/>
        <end position="587"/>
    </location>
</feature>
<dbReference type="GO" id="GO:1990112">
    <property type="term" value="C:RQC complex"/>
    <property type="evidence" value="ECO:0007669"/>
    <property type="project" value="InterPro"/>
</dbReference>
<keyword evidence="5" id="KW-0812">Transmembrane</keyword>
<protein>
    <recommendedName>
        <fullName evidence="2">E3 ubiquitin-protein ligase listerin</fullName>
    </recommendedName>
</protein>
<dbReference type="GO" id="GO:0005829">
    <property type="term" value="C:cytosol"/>
    <property type="evidence" value="ECO:0007669"/>
    <property type="project" value="TreeGrafter"/>
</dbReference>
<dbReference type="PROSITE" id="PS50089">
    <property type="entry name" value="ZF_RING_2"/>
    <property type="match status" value="1"/>
</dbReference>
<keyword evidence="3" id="KW-0862">Zinc</keyword>
<evidence type="ECO:0000256" key="4">
    <source>
        <dbReference type="SAM" id="MobiDB-lite"/>
    </source>
</evidence>
<dbReference type="GO" id="GO:0072344">
    <property type="term" value="P:rescue of stalled ribosome"/>
    <property type="evidence" value="ECO:0007669"/>
    <property type="project" value="TreeGrafter"/>
</dbReference>
<dbReference type="PANTHER" id="PTHR12389">
    <property type="entry name" value="ZINC FINGER PROTEIN 294"/>
    <property type="match status" value="1"/>
</dbReference>
<keyword evidence="5" id="KW-1133">Transmembrane helix</keyword>
<dbReference type="VEuPathDB" id="PlasmoDB:PRCDC_0614300"/>
<dbReference type="GO" id="GO:0043023">
    <property type="term" value="F:ribosomal large subunit binding"/>
    <property type="evidence" value="ECO:0007669"/>
    <property type="project" value="TreeGrafter"/>
</dbReference>
<dbReference type="InterPro" id="IPR013083">
    <property type="entry name" value="Znf_RING/FYVE/PHD"/>
</dbReference>
<feature type="region of interest" description="Disordered" evidence="4">
    <location>
        <begin position="2022"/>
        <end position="2106"/>
    </location>
</feature>
<dbReference type="InterPro" id="IPR001841">
    <property type="entry name" value="Znf_RING"/>
</dbReference>
<dbReference type="SUPFAM" id="SSF48371">
    <property type="entry name" value="ARM repeat"/>
    <property type="match status" value="1"/>
</dbReference>
<dbReference type="InterPro" id="IPR016024">
    <property type="entry name" value="ARM-type_fold"/>
</dbReference>
<dbReference type="GO" id="GO:0061630">
    <property type="term" value="F:ubiquitin protein ligase activity"/>
    <property type="evidence" value="ECO:0007669"/>
    <property type="project" value="InterPro"/>
</dbReference>
<evidence type="ECO:0000313" key="7">
    <source>
        <dbReference type="EMBL" id="SOV77500.1"/>
    </source>
</evidence>
<proteinExistence type="inferred from homology"/>
<keyword evidence="5" id="KW-0472">Membrane</keyword>
<dbReference type="Proteomes" id="UP000240500">
    <property type="component" value="Chromosome 6"/>
</dbReference>
<evidence type="ECO:0000313" key="8">
    <source>
        <dbReference type="Proteomes" id="UP000240500"/>
    </source>
</evidence>
<feature type="compositionally biased region" description="Basic and acidic residues" evidence="4">
    <location>
        <begin position="1536"/>
        <end position="1547"/>
    </location>
</feature>
<dbReference type="PANTHER" id="PTHR12389:SF0">
    <property type="entry name" value="E3 UBIQUITIN-PROTEIN LIGASE LISTERIN"/>
    <property type="match status" value="1"/>
</dbReference>
<dbReference type="Gene3D" id="1.25.10.10">
    <property type="entry name" value="Leucine-rich Repeat Variant"/>
    <property type="match status" value="1"/>
</dbReference>
<comment type="similarity">
    <text evidence="1">Belongs to the LTN1 family.</text>
</comment>
<evidence type="ECO:0000256" key="1">
    <source>
        <dbReference type="ARBA" id="ARBA00007997"/>
    </source>
</evidence>